<evidence type="ECO:0000313" key="8">
    <source>
        <dbReference type="Proteomes" id="UP001153069"/>
    </source>
</evidence>
<dbReference type="InterPro" id="IPR001040">
    <property type="entry name" value="TIF_eIF_4E"/>
</dbReference>
<dbReference type="GO" id="GO:0006417">
    <property type="term" value="P:regulation of translation"/>
    <property type="evidence" value="ECO:0007669"/>
    <property type="project" value="UniProtKB-KW"/>
</dbReference>
<sequence length="233" mass="26676">MADPAPDSAVATSAQSAAAAADSSVTTHTPLHCRWTLWYDNPRFAPAGTLWKDNLKRCGSFQSVEAFWRCYNNLKPPSQLSLNSNYHIFREGILPTWEDPTNIDGGKFVYTMQKKISKTGVCDESWMFTVLAVIGETLDLDGDQVVGAVVSIRKSQDRIALWIKSSDKHICRNIGLRWKKALDIHKVNLKFQVHRDVFSVRLREDEWYCLARQVPWRHYATIRSKQAFQVILY</sequence>
<keyword evidence="2 6" id="KW-0396">Initiation factor</keyword>
<organism evidence="7 8">
    <name type="scientific">Seminavis robusta</name>
    <dbReference type="NCBI Taxonomy" id="568900"/>
    <lineage>
        <taxon>Eukaryota</taxon>
        <taxon>Sar</taxon>
        <taxon>Stramenopiles</taxon>
        <taxon>Ochrophyta</taxon>
        <taxon>Bacillariophyta</taxon>
        <taxon>Bacillariophyceae</taxon>
        <taxon>Bacillariophycidae</taxon>
        <taxon>Naviculales</taxon>
        <taxon>Naviculaceae</taxon>
        <taxon>Seminavis</taxon>
    </lineage>
</organism>
<dbReference type="Pfam" id="PF01652">
    <property type="entry name" value="IF4E"/>
    <property type="match status" value="1"/>
</dbReference>
<proteinExistence type="inferred from homology"/>
<evidence type="ECO:0000313" key="7">
    <source>
        <dbReference type="EMBL" id="CAB9502477.1"/>
    </source>
</evidence>
<keyword evidence="8" id="KW-1185">Reference proteome</keyword>
<keyword evidence="3" id="KW-0810">Translation regulation</keyword>
<reference evidence="7" key="1">
    <citation type="submission" date="2020-06" db="EMBL/GenBank/DDBJ databases">
        <authorList>
            <consortium name="Plant Systems Biology data submission"/>
        </authorList>
    </citation>
    <scope>NUCLEOTIDE SEQUENCE</scope>
    <source>
        <strain evidence="7">D6</strain>
    </source>
</reference>
<dbReference type="PANTHER" id="PTHR11960:SF8">
    <property type="entry name" value="EUKARYOTIC TRANSLATION INITIATION FACTOR 4E1-RELATED"/>
    <property type="match status" value="1"/>
</dbReference>
<evidence type="ECO:0000256" key="1">
    <source>
        <dbReference type="ARBA" id="ARBA00009860"/>
    </source>
</evidence>
<comment type="caution">
    <text evidence="7">The sequence shown here is derived from an EMBL/GenBank/DDBJ whole genome shotgun (WGS) entry which is preliminary data.</text>
</comment>
<dbReference type="GO" id="GO:0016281">
    <property type="term" value="C:eukaryotic translation initiation factor 4F complex"/>
    <property type="evidence" value="ECO:0007669"/>
    <property type="project" value="TreeGrafter"/>
</dbReference>
<protein>
    <submittedName>
        <fullName evidence="7">Factor 4E-1</fullName>
    </submittedName>
</protein>
<evidence type="ECO:0000256" key="3">
    <source>
        <dbReference type="ARBA" id="ARBA00022845"/>
    </source>
</evidence>
<evidence type="ECO:0000256" key="6">
    <source>
        <dbReference type="RuleBase" id="RU004374"/>
    </source>
</evidence>
<evidence type="ECO:0000256" key="4">
    <source>
        <dbReference type="ARBA" id="ARBA00022884"/>
    </source>
</evidence>
<comment type="similarity">
    <text evidence="1 6">Belongs to the eukaryotic initiation factor 4E family.</text>
</comment>
<dbReference type="GO" id="GO:0003743">
    <property type="term" value="F:translation initiation factor activity"/>
    <property type="evidence" value="ECO:0007669"/>
    <property type="project" value="UniProtKB-KW"/>
</dbReference>
<dbReference type="PANTHER" id="PTHR11960">
    <property type="entry name" value="EUKARYOTIC TRANSLATION INITIATION FACTOR 4E RELATED"/>
    <property type="match status" value="1"/>
</dbReference>
<dbReference type="InterPro" id="IPR023398">
    <property type="entry name" value="TIF_eIF4e-like"/>
</dbReference>
<accession>A0A9N8DGT0</accession>
<dbReference type="OrthoDB" id="590761at2759"/>
<dbReference type="GO" id="GO:0000340">
    <property type="term" value="F:RNA 7-methylguanosine cap binding"/>
    <property type="evidence" value="ECO:0007669"/>
    <property type="project" value="TreeGrafter"/>
</dbReference>
<dbReference type="Proteomes" id="UP001153069">
    <property type="component" value="Unassembled WGS sequence"/>
</dbReference>
<keyword evidence="5 6" id="KW-0648">Protein biosynthesis</keyword>
<evidence type="ECO:0000256" key="2">
    <source>
        <dbReference type="ARBA" id="ARBA00022540"/>
    </source>
</evidence>
<dbReference type="Gene3D" id="3.30.760.10">
    <property type="entry name" value="RNA Cap, Translation Initiation Factor Eif4e"/>
    <property type="match status" value="1"/>
</dbReference>
<dbReference type="SUPFAM" id="SSF55418">
    <property type="entry name" value="eIF4e-like"/>
    <property type="match status" value="1"/>
</dbReference>
<gene>
    <name evidence="7" type="ORF">SEMRO_137_G064540.1</name>
</gene>
<evidence type="ECO:0000256" key="5">
    <source>
        <dbReference type="ARBA" id="ARBA00022917"/>
    </source>
</evidence>
<name>A0A9N8DGT0_9STRA</name>
<keyword evidence="4 6" id="KW-0694">RNA-binding</keyword>
<dbReference type="AlphaFoldDB" id="A0A9N8DGT0"/>
<dbReference type="EMBL" id="CAICTM010000136">
    <property type="protein sequence ID" value="CAB9502477.1"/>
    <property type="molecule type" value="Genomic_DNA"/>
</dbReference>